<dbReference type="InterPro" id="IPR049012">
    <property type="entry name" value="Mutator_transp_dom"/>
</dbReference>
<evidence type="ECO:0000313" key="2">
    <source>
        <dbReference type="EMBL" id="KAH9360362.1"/>
    </source>
</evidence>
<sequence length="264" mass="28580">MLQPEDVLQTEVFAREQLKALSPTAATERKSNLVTSADDAPPDPTDESSFVIASLDCVNVLLSVVKCRVCGDSVTFTTGERAYGLSIKMVIACATCGDIASEWSSPCVKSDKKVNPFVMNILAARAMQTTGNHQTALNDVFASMIISHRGLHTKTWQGYVKEKLAPAATRAADNVMATSARSVRKLYDDLKLGNLGNISVTYDGSWMTRGHSSHIGVGVVIEPFTGLFLDFVTLSNFCAGCERGPKVGDPAYQAWKESRLSKKH</sequence>
<name>A0A9J6FBF4_HAELO</name>
<dbReference type="OrthoDB" id="6509901at2759"/>
<proteinExistence type="predicted"/>
<evidence type="ECO:0000259" key="1">
    <source>
        <dbReference type="Pfam" id="PF20700"/>
    </source>
</evidence>
<feature type="domain" description="Mutator-like transposase" evidence="1">
    <location>
        <begin position="62"/>
        <end position="250"/>
    </location>
</feature>
<protein>
    <recommendedName>
        <fullName evidence="1">Mutator-like transposase domain-containing protein</fullName>
    </recommendedName>
</protein>
<dbReference type="EMBL" id="JABSTR010000001">
    <property type="protein sequence ID" value="KAH9360362.1"/>
    <property type="molecule type" value="Genomic_DNA"/>
</dbReference>
<comment type="caution">
    <text evidence="2">The sequence shown here is derived from an EMBL/GenBank/DDBJ whole genome shotgun (WGS) entry which is preliminary data.</text>
</comment>
<dbReference type="Pfam" id="PF20700">
    <property type="entry name" value="Mutator"/>
    <property type="match status" value="1"/>
</dbReference>
<reference evidence="2 3" key="1">
    <citation type="journal article" date="2020" name="Cell">
        <title>Large-Scale Comparative Analyses of Tick Genomes Elucidate Their Genetic Diversity and Vector Capacities.</title>
        <authorList>
            <consortium name="Tick Genome and Microbiome Consortium (TIGMIC)"/>
            <person name="Jia N."/>
            <person name="Wang J."/>
            <person name="Shi W."/>
            <person name="Du L."/>
            <person name="Sun Y."/>
            <person name="Zhan W."/>
            <person name="Jiang J.F."/>
            <person name="Wang Q."/>
            <person name="Zhang B."/>
            <person name="Ji P."/>
            <person name="Bell-Sakyi L."/>
            <person name="Cui X.M."/>
            <person name="Yuan T.T."/>
            <person name="Jiang B.G."/>
            <person name="Yang W.F."/>
            <person name="Lam T.T."/>
            <person name="Chang Q.C."/>
            <person name="Ding S.J."/>
            <person name="Wang X.J."/>
            <person name="Zhu J.G."/>
            <person name="Ruan X.D."/>
            <person name="Zhao L."/>
            <person name="Wei J.T."/>
            <person name="Ye R.Z."/>
            <person name="Que T.C."/>
            <person name="Du C.H."/>
            <person name="Zhou Y.H."/>
            <person name="Cheng J.X."/>
            <person name="Dai P.F."/>
            <person name="Guo W.B."/>
            <person name="Han X.H."/>
            <person name="Huang E.J."/>
            <person name="Li L.F."/>
            <person name="Wei W."/>
            <person name="Gao Y.C."/>
            <person name="Liu J.Z."/>
            <person name="Shao H.Z."/>
            <person name="Wang X."/>
            <person name="Wang C.C."/>
            <person name="Yang T.C."/>
            <person name="Huo Q.B."/>
            <person name="Li W."/>
            <person name="Chen H.Y."/>
            <person name="Chen S.E."/>
            <person name="Zhou L.G."/>
            <person name="Ni X.B."/>
            <person name="Tian J.H."/>
            <person name="Sheng Y."/>
            <person name="Liu T."/>
            <person name="Pan Y.S."/>
            <person name="Xia L.Y."/>
            <person name="Li J."/>
            <person name="Zhao F."/>
            <person name="Cao W.C."/>
        </authorList>
    </citation>
    <scope>NUCLEOTIDE SEQUENCE [LARGE SCALE GENOMIC DNA]</scope>
    <source>
        <strain evidence="2">HaeL-2018</strain>
    </source>
</reference>
<dbReference type="AlphaFoldDB" id="A0A9J6FBF4"/>
<dbReference type="Proteomes" id="UP000821853">
    <property type="component" value="Chromosome 1"/>
</dbReference>
<organism evidence="2 3">
    <name type="scientific">Haemaphysalis longicornis</name>
    <name type="common">Bush tick</name>
    <dbReference type="NCBI Taxonomy" id="44386"/>
    <lineage>
        <taxon>Eukaryota</taxon>
        <taxon>Metazoa</taxon>
        <taxon>Ecdysozoa</taxon>
        <taxon>Arthropoda</taxon>
        <taxon>Chelicerata</taxon>
        <taxon>Arachnida</taxon>
        <taxon>Acari</taxon>
        <taxon>Parasitiformes</taxon>
        <taxon>Ixodida</taxon>
        <taxon>Ixodoidea</taxon>
        <taxon>Ixodidae</taxon>
        <taxon>Haemaphysalinae</taxon>
        <taxon>Haemaphysalis</taxon>
    </lineage>
</organism>
<accession>A0A9J6FBF4</accession>
<gene>
    <name evidence="2" type="ORF">HPB48_003557</name>
</gene>
<dbReference type="VEuPathDB" id="VectorBase:HLOH_049629"/>
<keyword evidence="3" id="KW-1185">Reference proteome</keyword>
<evidence type="ECO:0000313" key="3">
    <source>
        <dbReference type="Proteomes" id="UP000821853"/>
    </source>
</evidence>